<dbReference type="AlphaFoldDB" id="A0A7W6J9A3"/>
<sequence>MMNVHDADARLQLMMSACYLAVSEHFSHLAIRDIIDPPHGLFDALLARQVAITLMWDEFCVPRRRIAIMLNRQRGRICTITKIIEVRRECPVFDAAFLRMGKYAKAIFLREIKRDQVAA</sequence>
<gene>
    <name evidence="1" type="ORF">GGR23_003458</name>
</gene>
<name>A0A7W6J9A3_9HYPH</name>
<keyword evidence="2" id="KW-1185">Reference proteome</keyword>
<dbReference type="Proteomes" id="UP000528286">
    <property type="component" value="Unassembled WGS sequence"/>
</dbReference>
<reference evidence="1 2" key="1">
    <citation type="submission" date="2020-08" db="EMBL/GenBank/DDBJ databases">
        <title>Genomic Encyclopedia of Type Strains, Phase IV (KMG-IV): sequencing the most valuable type-strain genomes for metagenomic binning, comparative biology and taxonomic classification.</title>
        <authorList>
            <person name="Goeker M."/>
        </authorList>
    </citation>
    <scope>NUCLEOTIDE SEQUENCE [LARGE SCALE GENOMIC DNA]</scope>
    <source>
        <strain evidence="1 2">DSM 29853</strain>
    </source>
</reference>
<dbReference type="EMBL" id="JACIEZ010000008">
    <property type="protein sequence ID" value="MBB4066243.1"/>
    <property type="molecule type" value="Genomic_DNA"/>
</dbReference>
<comment type="caution">
    <text evidence="1">The sequence shown here is derived from an EMBL/GenBank/DDBJ whole genome shotgun (WGS) entry which is preliminary data.</text>
</comment>
<evidence type="ECO:0000313" key="1">
    <source>
        <dbReference type="EMBL" id="MBB4066243.1"/>
    </source>
</evidence>
<proteinExistence type="predicted"/>
<accession>A0A7W6J9A3</accession>
<evidence type="ECO:0000313" key="2">
    <source>
        <dbReference type="Proteomes" id="UP000528286"/>
    </source>
</evidence>
<protein>
    <submittedName>
        <fullName evidence="1">Uncharacterized protein</fullName>
    </submittedName>
</protein>
<dbReference type="RefSeq" id="WP_183367534.1">
    <property type="nucleotide sequence ID" value="NZ_JACIEZ010000008.1"/>
</dbReference>
<organism evidence="1 2">
    <name type="scientific">Gellertiella hungarica</name>
    <dbReference type="NCBI Taxonomy" id="1572859"/>
    <lineage>
        <taxon>Bacteria</taxon>
        <taxon>Pseudomonadati</taxon>
        <taxon>Pseudomonadota</taxon>
        <taxon>Alphaproteobacteria</taxon>
        <taxon>Hyphomicrobiales</taxon>
        <taxon>Rhizobiaceae</taxon>
        <taxon>Gellertiella</taxon>
    </lineage>
</organism>